<evidence type="ECO:0000313" key="3">
    <source>
        <dbReference type="Proteomes" id="UP000682416"/>
    </source>
</evidence>
<feature type="transmembrane region" description="Helical" evidence="1">
    <location>
        <begin position="15"/>
        <end position="37"/>
    </location>
</feature>
<dbReference type="KEGG" id="nec:KGD82_23505"/>
<protein>
    <submittedName>
        <fullName evidence="2">Uncharacterized protein</fullName>
    </submittedName>
</protein>
<keyword evidence="3" id="KW-1185">Reference proteome</keyword>
<keyword evidence="1" id="KW-0812">Transmembrane</keyword>
<reference evidence="2" key="1">
    <citation type="submission" date="2021-05" db="EMBL/GenBank/DDBJ databases">
        <authorList>
            <person name="Kaiqin L."/>
            <person name="Jian G."/>
        </authorList>
    </citation>
    <scope>NUCLEOTIDE SEQUENCE</scope>
    <source>
        <strain evidence="2">HDS5</strain>
    </source>
</reference>
<proteinExistence type="predicted"/>
<gene>
    <name evidence="2" type="ORF">KGD82_23505</name>
</gene>
<dbReference type="EMBL" id="CP074402">
    <property type="protein sequence ID" value="QVJ01138.1"/>
    <property type="molecule type" value="Genomic_DNA"/>
</dbReference>
<organism evidence="2 3">
    <name type="scientific">Nocardiopsis eucommiae</name>
    <dbReference type="NCBI Taxonomy" id="2831970"/>
    <lineage>
        <taxon>Bacteria</taxon>
        <taxon>Bacillati</taxon>
        <taxon>Actinomycetota</taxon>
        <taxon>Actinomycetes</taxon>
        <taxon>Streptosporangiales</taxon>
        <taxon>Nocardiopsidaceae</taxon>
        <taxon>Nocardiopsis</taxon>
    </lineage>
</organism>
<accession>A0A975L9I9</accession>
<evidence type="ECO:0000313" key="2">
    <source>
        <dbReference type="EMBL" id="QVJ01138.1"/>
    </source>
</evidence>
<keyword evidence="1" id="KW-1133">Transmembrane helix</keyword>
<name>A0A975L9I9_9ACTN</name>
<dbReference type="AlphaFoldDB" id="A0A975L9I9"/>
<feature type="transmembrane region" description="Helical" evidence="1">
    <location>
        <begin position="79"/>
        <end position="98"/>
    </location>
</feature>
<feature type="transmembrane region" description="Helical" evidence="1">
    <location>
        <begin position="49"/>
        <end position="67"/>
    </location>
</feature>
<sequence length="135" mass="14161">MEAHTRTRTPSRTPLTPAAVGGPVVLAVGLVLTLSAWDDAVPDPARHQIFLSLWFLGAALLAARLFLDGLPSAPYLPRSAVTFAIGLVGSASVATMPWSDLGSVFWYQLWFSVPLLTGLAYAAFRPSSGPSAPGA</sequence>
<evidence type="ECO:0000256" key="1">
    <source>
        <dbReference type="SAM" id="Phobius"/>
    </source>
</evidence>
<feature type="transmembrane region" description="Helical" evidence="1">
    <location>
        <begin position="104"/>
        <end position="124"/>
    </location>
</feature>
<dbReference type="Proteomes" id="UP000682416">
    <property type="component" value="Chromosome"/>
</dbReference>
<keyword evidence="1" id="KW-0472">Membrane</keyword>